<reference evidence="1 2" key="1">
    <citation type="submission" date="2017-11" db="EMBL/GenBank/DDBJ databases">
        <title>Isolation and Characterization of Family Methanocellaceae Species from Potential Methane Hydrate Area Offshore Southwestern Taiwan.</title>
        <authorList>
            <person name="Zhang W.-L."/>
            <person name="Chen W.-C."/>
            <person name="Lai M.-C."/>
            <person name="Chen S.-C."/>
        </authorList>
    </citation>
    <scope>NUCLEOTIDE SEQUENCE [LARGE SCALE GENOMIC DNA]</scope>
    <source>
        <strain evidence="1 2">CWC-04</strain>
    </source>
</reference>
<dbReference type="RefSeq" id="WP_230740245.1">
    <property type="nucleotide sequence ID" value="NZ_PGCK01000002.1"/>
</dbReference>
<comment type="caution">
    <text evidence="1">The sequence shown here is derived from an EMBL/GenBank/DDBJ whole genome shotgun (WGS) entry which is preliminary data.</text>
</comment>
<sequence>MPRRAKDMPFHLDRGTHAYRKDLAVEFREKPGEGSEDIERILKEGMEKMCPVRQKRFKEYAIIYPSDNEIDYYCPLCDALVMHVSSESGKYTTEILDRDHISE</sequence>
<dbReference type="AlphaFoldDB" id="A0AAP2RD67"/>
<protein>
    <submittedName>
        <fullName evidence="1">Uncharacterized protein</fullName>
    </submittedName>
</protein>
<organism evidence="1 2">
    <name type="scientific">Methanooceanicella nereidis</name>
    <dbReference type="NCBI Taxonomy" id="2052831"/>
    <lineage>
        <taxon>Archaea</taxon>
        <taxon>Methanobacteriati</taxon>
        <taxon>Methanobacteriota</taxon>
        <taxon>Stenosarchaea group</taxon>
        <taxon>Methanomicrobia</taxon>
        <taxon>Methanocellales</taxon>
        <taxon>Methanocellaceae</taxon>
        <taxon>Methanooceanicella</taxon>
    </lineage>
</organism>
<accession>A0AAP2RD67</accession>
<proteinExistence type="predicted"/>
<keyword evidence="2" id="KW-1185">Reference proteome</keyword>
<name>A0AAP2RD67_9EURY</name>
<evidence type="ECO:0000313" key="2">
    <source>
        <dbReference type="Proteomes" id="UP001320159"/>
    </source>
</evidence>
<evidence type="ECO:0000313" key="1">
    <source>
        <dbReference type="EMBL" id="MCD1293845.1"/>
    </source>
</evidence>
<dbReference type="EMBL" id="PGCK01000002">
    <property type="protein sequence ID" value="MCD1293845.1"/>
    <property type="molecule type" value="Genomic_DNA"/>
</dbReference>
<dbReference type="Proteomes" id="UP001320159">
    <property type="component" value="Unassembled WGS sequence"/>
</dbReference>
<gene>
    <name evidence="1" type="ORF">CUJ83_02385</name>
</gene>